<accession>A0A2S6H0U4</accession>
<evidence type="ECO:0000313" key="3">
    <source>
        <dbReference type="Proteomes" id="UP000239203"/>
    </source>
</evidence>
<reference evidence="2 3" key="1">
    <citation type="submission" date="2018-02" db="EMBL/GenBank/DDBJ databases">
        <title>Genomic Encyclopedia of Archaeal and Bacterial Type Strains, Phase II (KMG-II): from individual species to whole genera.</title>
        <authorList>
            <person name="Goeker M."/>
        </authorList>
    </citation>
    <scope>NUCLEOTIDE SEQUENCE [LARGE SCALE GENOMIC DNA]</scope>
    <source>
        <strain evidence="2 3">YU 961-1</strain>
    </source>
</reference>
<evidence type="ECO:0000259" key="1">
    <source>
        <dbReference type="PROSITE" id="PS51186"/>
    </source>
</evidence>
<dbReference type="PANTHER" id="PTHR43441:SF3">
    <property type="entry name" value="ACETYLTRANSFERASE"/>
    <property type="match status" value="1"/>
</dbReference>
<keyword evidence="2" id="KW-0808">Transferase</keyword>
<dbReference type="AlphaFoldDB" id="A0A2S6H0U4"/>
<dbReference type="Pfam" id="PF13302">
    <property type="entry name" value="Acetyltransf_3"/>
    <property type="match status" value="1"/>
</dbReference>
<dbReference type="PANTHER" id="PTHR43441">
    <property type="entry name" value="RIBOSOMAL-PROTEIN-SERINE ACETYLTRANSFERASE"/>
    <property type="match status" value="1"/>
</dbReference>
<protein>
    <submittedName>
        <fullName evidence="2">RimJ/RimL family protein N-acetyltransferase</fullName>
    </submittedName>
</protein>
<dbReference type="InterPro" id="IPR016181">
    <property type="entry name" value="Acyl_CoA_acyltransferase"/>
</dbReference>
<keyword evidence="3" id="KW-1185">Reference proteome</keyword>
<gene>
    <name evidence="2" type="ORF">CLV40_101223</name>
</gene>
<dbReference type="InterPro" id="IPR051908">
    <property type="entry name" value="Ribosomal_N-acetyltransferase"/>
</dbReference>
<dbReference type="PROSITE" id="PS51186">
    <property type="entry name" value="GNAT"/>
    <property type="match status" value="1"/>
</dbReference>
<organism evidence="2 3">
    <name type="scientific">Actinokineospora auranticolor</name>
    <dbReference type="NCBI Taxonomy" id="155976"/>
    <lineage>
        <taxon>Bacteria</taxon>
        <taxon>Bacillati</taxon>
        <taxon>Actinomycetota</taxon>
        <taxon>Actinomycetes</taxon>
        <taxon>Pseudonocardiales</taxon>
        <taxon>Pseudonocardiaceae</taxon>
        <taxon>Actinokineospora</taxon>
    </lineage>
</organism>
<dbReference type="GO" id="GO:1990189">
    <property type="term" value="F:protein N-terminal-serine acetyltransferase activity"/>
    <property type="evidence" value="ECO:0007669"/>
    <property type="project" value="TreeGrafter"/>
</dbReference>
<dbReference type="Gene3D" id="3.40.630.30">
    <property type="match status" value="1"/>
</dbReference>
<dbReference type="EMBL" id="PTIX01000001">
    <property type="protein sequence ID" value="PPK71037.1"/>
    <property type="molecule type" value="Genomic_DNA"/>
</dbReference>
<sequence length="195" mass="21611">MARPLFTPATRPPELLVGEGFELRRKTPDSAADLVRVVAEAREHLRPWMAWAQGDYDLGAAREYLAAMSRSWEAGSEFEYSLFVGGELAGGCSLMARIGPGGLEVGYWLHPAHVGAGLATRAAATLVETAFAMPDVDRVEILHDTANERSRRIPRRLGFREVAREPQTTEPLSPGEDGIDIRWRVTRSEWRARTA</sequence>
<dbReference type="Proteomes" id="UP000239203">
    <property type="component" value="Unassembled WGS sequence"/>
</dbReference>
<dbReference type="GO" id="GO:0008999">
    <property type="term" value="F:protein-N-terminal-alanine acetyltransferase activity"/>
    <property type="evidence" value="ECO:0007669"/>
    <property type="project" value="TreeGrafter"/>
</dbReference>
<evidence type="ECO:0000313" key="2">
    <source>
        <dbReference type="EMBL" id="PPK71037.1"/>
    </source>
</evidence>
<feature type="domain" description="N-acetyltransferase" evidence="1">
    <location>
        <begin position="21"/>
        <end position="188"/>
    </location>
</feature>
<dbReference type="SUPFAM" id="SSF55729">
    <property type="entry name" value="Acyl-CoA N-acyltransferases (Nat)"/>
    <property type="match status" value="1"/>
</dbReference>
<dbReference type="RefSeq" id="WP_104475993.1">
    <property type="nucleotide sequence ID" value="NZ_CP154825.1"/>
</dbReference>
<comment type="caution">
    <text evidence="2">The sequence shown here is derived from an EMBL/GenBank/DDBJ whole genome shotgun (WGS) entry which is preliminary data.</text>
</comment>
<dbReference type="GO" id="GO:0005737">
    <property type="term" value="C:cytoplasm"/>
    <property type="evidence" value="ECO:0007669"/>
    <property type="project" value="TreeGrafter"/>
</dbReference>
<dbReference type="InterPro" id="IPR000182">
    <property type="entry name" value="GNAT_dom"/>
</dbReference>
<dbReference type="OrthoDB" id="9799321at2"/>
<proteinExistence type="predicted"/>
<name>A0A2S6H0U4_9PSEU</name>